<gene>
    <name evidence="1" type="ORF">NDU88_008414</name>
</gene>
<evidence type="ECO:0000313" key="1">
    <source>
        <dbReference type="EMBL" id="KAJ1142086.1"/>
    </source>
</evidence>
<name>A0AAV7QNG9_PLEWA</name>
<accession>A0AAV7QNG9</accession>
<protein>
    <submittedName>
        <fullName evidence="1">Uncharacterized protein</fullName>
    </submittedName>
</protein>
<dbReference type="Proteomes" id="UP001066276">
    <property type="component" value="Chromosome 6"/>
</dbReference>
<dbReference type="EMBL" id="JANPWB010000010">
    <property type="protein sequence ID" value="KAJ1142086.1"/>
    <property type="molecule type" value="Genomic_DNA"/>
</dbReference>
<reference evidence="1" key="1">
    <citation type="journal article" date="2022" name="bioRxiv">
        <title>Sequencing and chromosome-scale assembly of the giantPleurodeles waltlgenome.</title>
        <authorList>
            <person name="Brown T."/>
            <person name="Elewa A."/>
            <person name="Iarovenko S."/>
            <person name="Subramanian E."/>
            <person name="Araus A.J."/>
            <person name="Petzold A."/>
            <person name="Susuki M."/>
            <person name="Suzuki K.-i.T."/>
            <person name="Hayashi T."/>
            <person name="Toyoda A."/>
            <person name="Oliveira C."/>
            <person name="Osipova E."/>
            <person name="Leigh N.D."/>
            <person name="Simon A."/>
            <person name="Yun M.H."/>
        </authorList>
    </citation>
    <scope>NUCLEOTIDE SEQUENCE</scope>
    <source>
        <strain evidence="1">20211129_DDA</strain>
        <tissue evidence="1">Liver</tissue>
    </source>
</reference>
<sequence length="117" mass="13182">MAELSSMCKQRGLKVNKTFKKEVYHITLRVLEEVCQLQCTSKEVEDEVEQENEIDGEVTPSATCIVHSHSLSLTELEDSRVEMTLKLQLPIIALEEKNVVLAVEEKAALAAEEEKQP</sequence>
<comment type="caution">
    <text evidence="1">The sequence shown here is derived from an EMBL/GenBank/DDBJ whole genome shotgun (WGS) entry which is preliminary data.</text>
</comment>
<evidence type="ECO:0000313" key="2">
    <source>
        <dbReference type="Proteomes" id="UP001066276"/>
    </source>
</evidence>
<organism evidence="1 2">
    <name type="scientific">Pleurodeles waltl</name>
    <name type="common">Iberian ribbed newt</name>
    <dbReference type="NCBI Taxonomy" id="8319"/>
    <lineage>
        <taxon>Eukaryota</taxon>
        <taxon>Metazoa</taxon>
        <taxon>Chordata</taxon>
        <taxon>Craniata</taxon>
        <taxon>Vertebrata</taxon>
        <taxon>Euteleostomi</taxon>
        <taxon>Amphibia</taxon>
        <taxon>Batrachia</taxon>
        <taxon>Caudata</taxon>
        <taxon>Salamandroidea</taxon>
        <taxon>Salamandridae</taxon>
        <taxon>Pleurodelinae</taxon>
        <taxon>Pleurodeles</taxon>
    </lineage>
</organism>
<proteinExistence type="predicted"/>
<dbReference type="AlphaFoldDB" id="A0AAV7QNG9"/>
<keyword evidence="2" id="KW-1185">Reference proteome</keyword>